<dbReference type="STRING" id="5007.A0A3F2Y9L5"/>
<evidence type="ECO:0000313" key="1">
    <source>
        <dbReference type="EMBL" id="VUG20323.1"/>
    </source>
</evidence>
<dbReference type="AlphaFoldDB" id="A0A3F2Y9L5"/>
<organism evidence="1 2">
    <name type="scientific">Dekkera bruxellensis</name>
    <name type="common">Brettanomyces custersii</name>
    <dbReference type="NCBI Taxonomy" id="5007"/>
    <lineage>
        <taxon>Eukaryota</taxon>
        <taxon>Fungi</taxon>
        <taxon>Dikarya</taxon>
        <taxon>Ascomycota</taxon>
        <taxon>Saccharomycotina</taxon>
        <taxon>Pichiomycetes</taxon>
        <taxon>Pichiales</taxon>
        <taxon>Pichiaceae</taxon>
        <taxon>Brettanomyces</taxon>
    </lineage>
</organism>
<accession>A0A3F2Y9L5</accession>
<dbReference type="OMA" id="WGHLKGA"/>
<dbReference type="EMBL" id="CABFWN010000007">
    <property type="protein sequence ID" value="VUG20323.1"/>
    <property type="molecule type" value="Genomic_DNA"/>
</dbReference>
<dbReference type="SUPFAM" id="SSF69118">
    <property type="entry name" value="AhpD-like"/>
    <property type="match status" value="1"/>
</dbReference>
<dbReference type="PANTHER" id="PTHR28180">
    <property type="entry name" value="CONSERVED MITOCHONDRIAL PROTEIN-RELATED"/>
    <property type="match status" value="1"/>
</dbReference>
<dbReference type="InterPro" id="IPR052999">
    <property type="entry name" value="PTS1_Protein"/>
</dbReference>
<dbReference type="Proteomes" id="UP000478008">
    <property type="component" value="Unassembled WGS sequence"/>
</dbReference>
<reference evidence="1 2" key="1">
    <citation type="submission" date="2019-07" db="EMBL/GenBank/DDBJ databases">
        <authorList>
            <person name="Friedrich A."/>
            <person name="Schacherer J."/>
        </authorList>
    </citation>
    <scope>NUCLEOTIDE SEQUENCE [LARGE SCALE GENOMIC DNA]</scope>
</reference>
<gene>
    <name evidence="1" type="ORF">DEBR0S7_01376G</name>
</gene>
<dbReference type="PANTHER" id="PTHR28180:SF2">
    <property type="entry name" value="PEROXISOMAL PROTEIN 2"/>
    <property type="match status" value="1"/>
</dbReference>
<dbReference type="InterPro" id="IPR029032">
    <property type="entry name" value="AhpD-like"/>
</dbReference>
<proteinExistence type="predicted"/>
<evidence type="ECO:0000313" key="2">
    <source>
        <dbReference type="Proteomes" id="UP000478008"/>
    </source>
</evidence>
<name>A0A3F2Y9L5_DEKBR</name>
<sequence length="269" mass="30753">MPVLTPQRMLKIASNQTLRNQWYLVAAVVMTVCNKPHEIPTIYHYAMQMNHLQQKPSLELYRKVQSIVQKFADIRDRGVNKDYSPYVNGGTDSGEFTTTERLREGILKTSALSGLPKAINSLMILKDTTPYNLRSHTLGKESNRQPIKTLEDYNRVQTRGRDFWDAVYGKVSHRIISQMSSSYPDLWKYAIEDVYSNLLSYCGILDHKETSLIVISCLIPQDVNPQLKGHLKGAYFNGVDVKVIRQVRELAIQLSQWCGVKWCTDVATI</sequence>
<dbReference type="Gene3D" id="1.20.1290.10">
    <property type="entry name" value="AhpD-like"/>
    <property type="match status" value="1"/>
</dbReference>
<protein>
    <submittedName>
        <fullName evidence="1">DEBR0S7_01376g1_1</fullName>
    </submittedName>
</protein>
<keyword evidence="2" id="KW-1185">Reference proteome</keyword>